<evidence type="ECO:0000313" key="1">
    <source>
        <dbReference type="EMBL" id="CAL1262120.1"/>
    </source>
</evidence>
<evidence type="ECO:0000313" key="2">
    <source>
        <dbReference type="Proteomes" id="UP001497382"/>
    </source>
</evidence>
<proteinExistence type="predicted"/>
<dbReference type="Proteomes" id="UP001497382">
    <property type="component" value="Unassembled WGS sequence"/>
</dbReference>
<organism evidence="1 2">
    <name type="scientific">Larinioides sclopetarius</name>
    <dbReference type="NCBI Taxonomy" id="280406"/>
    <lineage>
        <taxon>Eukaryota</taxon>
        <taxon>Metazoa</taxon>
        <taxon>Ecdysozoa</taxon>
        <taxon>Arthropoda</taxon>
        <taxon>Chelicerata</taxon>
        <taxon>Arachnida</taxon>
        <taxon>Araneae</taxon>
        <taxon>Araneomorphae</taxon>
        <taxon>Entelegynae</taxon>
        <taxon>Araneoidea</taxon>
        <taxon>Araneidae</taxon>
        <taxon>Larinioides</taxon>
    </lineage>
</organism>
<accession>A0AAV1YUT7</accession>
<gene>
    <name evidence="1" type="ORF">LARSCL_LOCUS800</name>
</gene>
<comment type="caution">
    <text evidence="1">The sequence shown here is derived from an EMBL/GenBank/DDBJ whole genome shotgun (WGS) entry which is preliminary data.</text>
</comment>
<reference evidence="1 2" key="1">
    <citation type="submission" date="2024-04" db="EMBL/GenBank/DDBJ databases">
        <authorList>
            <person name="Rising A."/>
            <person name="Reimegard J."/>
            <person name="Sonavane S."/>
            <person name="Akerstrom W."/>
            <person name="Nylinder S."/>
            <person name="Hedman E."/>
            <person name="Kallberg Y."/>
        </authorList>
    </citation>
    <scope>NUCLEOTIDE SEQUENCE [LARGE SCALE GENOMIC DNA]</scope>
</reference>
<sequence>MFFRKKHTK</sequence>
<name>A0AAV1YUT7_9ARAC</name>
<keyword evidence="2" id="KW-1185">Reference proteome</keyword>
<dbReference type="EMBL" id="CAXIEN010000004">
    <property type="protein sequence ID" value="CAL1262120.1"/>
    <property type="molecule type" value="Genomic_DNA"/>
</dbReference>
<protein>
    <submittedName>
        <fullName evidence="1">Uncharacterized protein</fullName>
    </submittedName>
</protein>